<dbReference type="EMBL" id="FNGH01000007">
    <property type="protein sequence ID" value="SDL82374.1"/>
    <property type="molecule type" value="Genomic_DNA"/>
</dbReference>
<proteinExistence type="predicted"/>
<reference evidence="2" key="1">
    <citation type="submission" date="2016-10" db="EMBL/GenBank/DDBJ databases">
        <authorList>
            <person name="Varghese N."/>
            <person name="Submissions S."/>
        </authorList>
    </citation>
    <scope>NUCLEOTIDE SEQUENCE [LARGE SCALE GENOMIC DNA]</scope>
    <source>
        <strain evidence="2">AAP</strain>
    </source>
</reference>
<protein>
    <recommendedName>
        <fullName evidence="3">DUF2946 domain-containing protein</fullName>
    </recommendedName>
</protein>
<gene>
    <name evidence="1" type="ORF">SAMN05192555_10762</name>
</gene>
<dbReference type="RefSeq" id="WP_089658407.1">
    <property type="nucleotide sequence ID" value="NZ_FNGH01000007.1"/>
</dbReference>
<evidence type="ECO:0000313" key="2">
    <source>
        <dbReference type="Proteomes" id="UP000199107"/>
    </source>
</evidence>
<keyword evidence="2" id="KW-1185">Reference proteome</keyword>
<accession>A0A1G9N7J9</accession>
<evidence type="ECO:0000313" key="1">
    <source>
        <dbReference type="EMBL" id="SDL82374.1"/>
    </source>
</evidence>
<sequence>MTRPGQHRPLQPRKRTVALLLAALTLMIGTLGSYGQASMLGNGSYGHHGSHGHHHADCDSHLAPTHDASFHAQCQALCQLACSFATAVPAHAPDASLAARIEDTPDTLPSRRAFHRAQLLPDARAPPAPSNTHA</sequence>
<dbReference type="Proteomes" id="UP000199107">
    <property type="component" value="Unassembled WGS sequence"/>
</dbReference>
<dbReference type="AlphaFoldDB" id="A0A1G9N7J9"/>
<name>A0A1G9N7J9_9GAMM</name>
<organism evidence="1 2">
    <name type="scientific">Franzmannia pantelleriensis</name>
    <dbReference type="NCBI Taxonomy" id="48727"/>
    <lineage>
        <taxon>Bacteria</taxon>
        <taxon>Pseudomonadati</taxon>
        <taxon>Pseudomonadota</taxon>
        <taxon>Gammaproteobacteria</taxon>
        <taxon>Oceanospirillales</taxon>
        <taxon>Halomonadaceae</taxon>
        <taxon>Franzmannia</taxon>
    </lineage>
</organism>
<dbReference type="STRING" id="48727.SAMN05192555_10762"/>
<evidence type="ECO:0008006" key="3">
    <source>
        <dbReference type="Google" id="ProtNLM"/>
    </source>
</evidence>